<feature type="domain" description="Ig-like" evidence="8">
    <location>
        <begin position="1539"/>
        <end position="1630"/>
    </location>
</feature>
<dbReference type="Gene3D" id="2.10.70.10">
    <property type="entry name" value="Complement Module, domain 1"/>
    <property type="match status" value="1"/>
</dbReference>
<dbReference type="InterPro" id="IPR003599">
    <property type="entry name" value="Ig_sub"/>
</dbReference>
<dbReference type="PANTHER" id="PTHR12231">
    <property type="entry name" value="CTX-RELATED TYPE I TRANSMEMBRANE PROTEIN"/>
    <property type="match status" value="1"/>
</dbReference>
<name>A0A3M6UJ51_POCDA</name>
<dbReference type="InterPro" id="IPR057774">
    <property type="entry name" value="D8C_UMOD/GP2/OIT3-like"/>
</dbReference>
<keyword evidence="4" id="KW-0393">Immunoglobulin domain</keyword>
<accession>A0A3M6UJ51</accession>
<dbReference type="EMBL" id="RCHS01001413">
    <property type="protein sequence ID" value="RMX53691.1"/>
    <property type="molecule type" value="Genomic_DNA"/>
</dbReference>
<dbReference type="PANTHER" id="PTHR12231:SF253">
    <property type="entry name" value="DPR-INTERACTING PROTEIN ETA, ISOFORM B-RELATED"/>
    <property type="match status" value="1"/>
</dbReference>
<dbReference type="Pfam" id="PF01391">
    <property type="entry name" value="Collagen"/>
    <property type="match status" value="1"/>
</dbReference>
<keyword evidence="5" id="KW-0768">Sushi</keyword>
<keyword evidence="3 5" id="KW-1015">Disulfide bond</keyword>
<feature type="disulfide bond" evidence="5">
    <location>
        <begin position="1661"/>
        <end position="1688"/>
    </location>
</feature>
<dbReference type="CDD" id="cd00033">
    <property type="entry name" value="CCP"/>
    <property type="match status" value="1"/>
</dbReference>
<dbReference type="Pfam" id="PF00084">
    <property type="entry name" value="Sushi"/>
    <property type="match status" value="1"/>
</dbReference>
<evidence type="ECO:0000259" key="8">
    <source>
        <dbReference type="PROSITE" id="PS50835"/>
    </source>
</evidence>
<reference evidence="10 11" key="1">
    <citation type="journal article" date="2018" name="Sci. Rep.">
        <title>Comparative analysis of the Pocillopora damicornis genome highlights role of immune system in coral evolution.</title>
        <authorList>
            <person name="Cunning R."/>
            <person name="Bay R.A."/>
            <person name="Gillette P."/>
            <person name="Baker A.C."/>
            <person name="Traylor-Knowles N."/>
        </authorList>
    </citation>
    <scope>NUCLEOTIDE SEQUENCE [LARGE SCALE GENOMIC DNA]</scope>
    <source>
        <strain evidence="10">RSMAS</strain>
        <tissue evidence="10">Whole animal</tissue>
    </source>
</reference>
<evidence type="ECO:0000256" key="4">
    <source>
        <dbReference type="ARBA" id="ARBA00023319"/>
    </source>
</evidence>
<dbReference type="SMART" id="SM00408">
    <property type="entry name" value="IGc2"/>
    <property type="match status" value="3"/>
</dbReference>
<evidence type="ECO:0000313" key="11">
    <source>
        <dbReference type="Proteomes" id="UP000275408"/>
    </source>
</evidence>
<feature type="domain" description="Sushi" evidence="9">
    <location>
        <begin position="1632"/>
        <end position="1690"/>
    </location>
</feature>
<evidence type="ECO:0000259" key="9">
    <source>
        <dbReference type="PROSITE" id="PS50923"/>
    </source>
</evidence>
<dbReference type="OrthoDB" id="10010359at2759"/>
<feature type="region of interest" description="Disordered" evidence="6">
    <location>
        <begin position="388"/>
        <end position="448"/>
    </location>
</feature>
<dbReference type="SUPFAM" id="SSF48726">
    <property type="entry name" value="Immunoglobulin"/>
    <property type="match status" value="3"/>
</dbReference>
<dbReference type="InterPro" id="IPR008160">
    <property type="entry name" value="Collagen"/>
</dbReference>
<evidence type="ECO:0000256" key="5">
    <source>
        <dbReference type="PROSITE-ProRule" id="PRU00302"/>
    </source>
</evidence>
<dbReference type="Pfam" id="PF13927">
    <property type="entry name" value="Ig_3"/>
    <property type="match status" value="2"/>
</dbReference>
<keyword evidence="2" id="KW-0677">Repeat</keyword>
<organism evidence="10 11">
    <name type="scientific">Pocillopora damicornis</name>
    <name type="common">Cauliflower coral</name>
    <name type="synonym">Millepora damicornis</name>
    <dbReference type="NCBI Taxonomy" id="46731"/>
    <lineage>
        <taxon>Eukaryota</taxon>
        <taxon>Metazoa</taxon>
        <taxon>Cnidaria</taxon>
        <taxon>Anthozoa</taxon>
        <taxon>Hexacorallia</taxon>
        <taxon>Scleractinia</taxon>
        <taxon>Astrocoeniina</taxon>
        <taxon>Pocilloporidae</taxon>
        <taxon>Pocillopora</taxon>
    </lineage>
</organism>
<comment type="caution">
    <text evidence="5">Lacks conserved residue(s) required for the propagation of feature annotation.</text>
</comment>
<dbReference type="PROSITE" id="PS50835">
    <property type="entry name" value="IG_LIKE"/>
    <property type="match status" value="3"/>
</dbReference>
<evidence type="ECO:0000256" key="6">
    <source>
        <dbReference type="SAM" id="MobiDB-lite"/>
    </source>
</evidence>
<evidence type="ECO:0000256" key="7">
    <source>
        <dbReference type="SAM" id="Phobius"/>
    </source>
</evidence>
<dbReference type="Gene3D" id="2.60.40.10">
    <property type="entry name" value="Immunoglobulins"/>
    <property type="match status" value="3"/>
</dbReference>
<feature type="domain" description="Ig-like" evidence="8">
    <location>
        <begin position="1448"/>
        <end position="1535"/>
    </location>
</feature>
<dbReference type="InterPro" id="IPR013098">
    <property type="entry name" value="Ig_I-set"/>
</dbReference>
<gene>
    <name evidence="10" type="ORF">pdam_00000341</name>
</gene>
<protein>
    <submittedName>
        <fullName evidence="10">Uncharacterized protein</fullName>
    </submittedName>
</protein>
<evidence type="ECO:0000256" key="3">
    <source>
        <dbReference type="ARBA" id="ARBA00023157"/>
    </source>
</evidence>
<feature type="compositionally biased region" description="Low complexity" evidence="6">
    <location>
        <begin position="1310"/>
        <end position="1322"/>
    </location>
</feature>
<proteinExistence type="predicted"/>
<feature type="domain" description="Ig-like" evidence="8">
    <location>
        <begin position="1364"/>
        <end position="1445"/>
    </location>
</feature>
<evidence type="ECO:0000256" key="2">
    <source>
        <dbReference type="ARBA" id="ARBA00022737"/>
    </source>
</evidence>
<feature type="compositionally biased region" description="Gly residues" evidence="6">
    <location>
        <begin position="390"/>
        <end position="446"/>
    </location>
</feature>
<dbReference type="InterPro" id="IPR051170">
    <property type="entry name" value="Neural/epithelial_adhesion"/>
</dbReference>
<feature type="compositionally biased region" description="Low complexity" evidence="6">
    <location>
        <begin position="1277"/>
        <end position="1303"/>
    </location>
</feature>
<evidence type="ECO:0000256" key="1">
    <source>
        <dbReference type="ARBA" id="ARBA00022729"/>
    </source>
</evidence>
<feature type="transmembrane region" description="Helical" evidence="7">
    <location>
        <begin position="24"/>
        <end position="48"/>
    </location>
</feature>
<keyword evidence="7" id="KW-0472">Membrane</keyword>
<dbReference type="InterPro" id="IPR035976">
    <property type="entry name" value="Sushi/SCR/CCP_sf"/>
</dbReference>
<keyword evidence="7" id="KW-1133">Transmembrane helix</keyword>
<feature type="compositionally biased region" description="Basic and acidic residues" evidence="6">
    <location>
        <begin position="1341"/>
        <end position="1356"/>
    </location>
</feature>
<dbReference type="Proteomes" id="UP000275408">
    <property type="component" value="Unassembled WGS sequence"/>
</dbReference>
<feature type="region of interest" description="Disordered" evidence="6">
    <location>
        <begin position="90"/>
        <end position="113"/>
    </location>
</feature>
<dbReference type="InterPro" id="IPR007110">
    <property type="entry name" value="Ig-like_dom"/>
</dbReference>
<comment type="caution">
    <text evidence="10">The sequence shown here is derived from an EMBL/GenBank/DDBJ whole genome shotgun (WGS) entry which is preliminary data.</text>
</comment>
<dbReference type="InterPro" id="IPR036179">
    <property type="entry name" value="Ig-like_dom_sf"/>
</dbReference>
<dbReference type="SUPFAM" id="SSF57535">
    <property type="entry name" value="Complement control module/SCR domain"/>
    <property type="match status" value="1"/>
</dbReference>
<dbReference type="InterPro" id="IPR003598">
    <property type="entry name" value="Ig_sub2"/>
</dbReference>
<feature type="region of interest" description="Disordered" evidence="6">
    <location>
        <begin position="1245"/>
        <end position="1372"/>
    </location>
</feature>
<dbReference type="Pfam" id="PF07679">
    <property type="entry name" value="I-set"/>
    <property type="match status" value="1"/>
</dbReference>
<dbReference type="InterPro" id="IPR000436">
    <property type="entry name" value="Sushi_SCR_CCP_dom"/>
</dbReference>
<keyword evidence="7" id="KW-0812">Transmembrane</keyword>
<evidence type="ECO:0000313" key="10">
    <source>
        <dbReference type="EMBL" id="RMX53691.1"/>
    </source>
</evidence>
<keyword evidence="11" id="KW-1185">Reference proteome</keyword>
<sequence>MSCNIVLLFLVMKRETDRDARSSICHWLTFISFGILFTSVAFLSLNVYNLRREIDKVKSEIRPSVLRNDKGASRLYDDYIVRSRFVRQIEPGPDEIEPGPGEGNPSQDAGPELHQNSFAKLNCTRDAEGYSICTLVNGSLLGTPGARHEVQRHVESYLNQSGANFLGTSAAQQVVQDYFVSYFNTSGGSLLRNTGAQNVVQEYVESYFNISGGNLLRTSGHQQVVEEYVETYFNVSGVNLLRTSAAQQEIQEYVESHVNQTYGPTLSQWTGDELDSRFRRLINIHFSNTSFGLGSFGGNYTGLTGFNFTGSGLGGNFTGIGSGGTGSGLGGSFSGVEGSLRLIEQYVGSYALKTFGPSFLPGAEIELEPGQTVLDAYLDQAVGEAVQSQLGGGGGTGGSNGGGTGGSNGGGAVGGGTGGSGSVGGGGGSEVGPDEGGVGPVDGGVTSGEMNQTIQRYIGSFAQASFGPSFVPGASGPGDKTPLEMFVDDSVSRSLMKFFEDKGDSERFSSSAPQPKLPDNYTIQTFVRAYVDEYLGELNISSSQELQQSQPQLLNNRTIKSFVKAYVDDHISALNLSSSSQAASVMADNRTMQKFIQNYVDEYLAEFNFSSSQPPQSGNKTIESFVQAYAEKYSGVKANDNRTIQGFVKDYVDEYVGGLNLTASTRQQQLSDNSSVQDIVKDYVRSFTGGFNFSSRQSQTRTPNNRTIRSLVKAYVDEFVEKTCCTLKVMTHFHFLISFFQAALNFSSPQQQVELPDNSAIQSFVKDYVDRFVGDLNLSSSQAQTQPQLKLLNSSIQNFARIHVDNYLAGKLSLPADNRTFQNIVQDYVNVYIDGLNLSSAQKHNGRPINLTIQRYVKDYVDEYVGGSNLSFSSSQPQLLGNRTLQSVVKDYVDGYLAGLNISSVARPRPPPFQNTTIRKLVEGYVDVYVDGLNLSSSLQRANGLGNRSIESVVEDYVNQFIGGLNLSSPQQFSFPDNRTIQKFVKDYVDEYVDQAPDNQTIRSFVEDYVDQYVGSLNLSSSQPPDNDAIQKFVENYVDEYVGGLNISASQPRPKLPDNRTIQNLVNDYIKEILGGRNLSALKPQPHDNRTIQNLVELYLAEYRGGRNINATQPQSTPPSNSTIQSFVRKYVNEYIDERNFSAFQPQRLPLDNSTIKPFVEHYVQEYLDGLNLSPEAQPPLNRTIQNFLEAYLDKYTGRWERIESKNHRSGEFSFENYHSNAILCDQKTLPFSTHRTAIVGEASHVKSIPGPPGPQGIQGPAGPPGVQGPVGPPGMPGANGQAGAAGTPGPPGTAGAPGANGLPGPPGPSGKAGARGSRGLRGPPGPPGRSAPTKVTRPTGDGDGKQTKEPDKKTPTFEGFSKPNITTKPPKSYIATKGDYIVLGCSADGLPKPEIIWVKKNNGRAVIGNYFTLENALPEDSGNWTCRASNLMGTDTANVELIVATEPTFSVAPVPKITAFTDQITEIKCDVEGFPSPKIEWRRQGNKELPFDRHYIRNNNLYLRNPIKADEDIYMCHASNPAGSVMGGTEVTVQTYEPVEVTNVPLSIVTLQEFDAPVRVNCSARGVPMPNITWYKDGVAMPTRTIIDGDEVTGELNLERLRPEEQGDYKCVGTTSVRNEPFTYTTTIELQKCRELADPVDGYKISDDYSVVGSIVRFACNPGCMLYGSSARVCGKDGVWSGTQPYCYNVGLVAYECQHYRLLTEQDRNLMSRELLGKCDDNLAEGWYRISGSAGVQMPNACPGPGRCNTQYPGWLFGSHPHKDDGCVERMVCFGDYVSGCCELRRKVLVRNCGGFYVYKLGPTPGCNLRYCGRNAPPAVDGW</sequence>
<dbReference type="Pfam" id="PF23283">
    <property type="entry name" value="D8C_UMOD"/>
    <property type="match status" value="1"/>
</dbReference>
<keyword evidence="1" id="KW-0732">Signal</keyword>
<dbReference type="SMART" id="SM00409">
    <property type="entry name" value="IG"/>
    <property type="match status" value="3"/>
</dbReference>
<dbReference type="SMART" id="SM00032">
    <property type="entry name" value="CCP"/>
    <property type="match status" value="1"/>
</dbReference>
<dbReference type="PROSITE" id="PS50923">
    <property type="entry name" value="SUSHI"/>
    <property type="match status" value="1"/>
</dbReference>
<dbReference type="InterPro" id="IPR013783">
    <property type="entry name" value="Ig-like_fold"/>
</dbReference>